<protein>
    <submittedName>
        <fullName evidence="1">Uncharacterized protein</fullName>
    </submittedName>
</protein>
<reference evidence="1 2" key="1">
    <citation type="submission" date="2019-06" db="EMBL/GenBank/DDBJ databases">
        <title>Whole genome shotgun sequence of Cellulomonas gelida NBRC 3748.</title>
        <authorList>
            <person name="Hosoyama A."/>
            <person name="Uohara A."/>
            <person name="Ohji S."/>
            <person name="Ichikawa N."/>
        </authorList>
    </citation>
    <scope>NUCLEOTIDE SEQUENCE [LARGE SCALE GENOMIC DNA]</scope>
    <source>
        <strain evidence="1 2">NBRC 3748</strain>
    </source>
</reference>
<dbReference type="AlphaFoldDB" id="A0A4Y3KNH4"/>
<evidence type="ECO:0000313" key="2">
    <source>
        <dbReference type="Proteomes" id="UP000320461"/>
    </source>
</evidence>
<dbReference type="EMBL" id="BJLQ01000037">
    <property type="protein sequence ID" value="GEA85517.1"/>
    <property type="molecule type" value="Genomic_DNA"/>
</dbReference>
<proteinExistence type="predicted"/>
<dbReference type="Proteomes" id="UP000320461">
    <property type="component" value="Unassembled WGS sequence"/>
</dbReference>
<sequence length="66" mass="6843">MKYMAKRPAKNMSSLASHTIVPTDTGFGRLTLTWGAVRGAAVAVDTVAIMADGAPAWAIGPTRAGR</sequence>
<comment type="caution">
    <text evidence="1">The sequence shown here is derived from an EMBL/GenBank/DDBJ whole genome shotgun (WGS) entry which is preliminary data.</text>
</comment>
<name>A0A4Y3KNH4_9CELL</name>
<evidence type="ECO:0000313" key="1">
    <source>
        <dbReference type="EMBL" id="GEA85517.1"/>
    </source>
</evidence>
<organism evidence="1 2">
    <name type="scientific">Cellulomonas gelida</name>
    <dbReference type="NCBI Taxonomy" id="1712"/>
    <lineage>
        <taxon>Bacteria</taxon>
        <taxon>Bacillati</taxon>
        <taxon>Actinomycetota</taxon>
        <taxon>Actinomycetes</taxon>
        <taxon>Micrococcales</taxon>
        <taxon>Cellulomonadaceae</taxon>
        <taxon>Cellulomonas</taxon>
    </lineage>
</organism>
<accession>A0A4Y3KNH4</accession>
<keyword evidence="2" id="KW-1185">Reference proteome</keyword>
<gene>
    <name evidence="1" type="ORF">CGE01nite_27680</name>
</gene>